<dbReference type="Pfam" id="PF04082">
    <property type="entry name" value="Fungal_trans"/>
    <property type="match status" value="1"/>
</dbReference>
<evidence type="ECO:0000256" key="4">
    <source>
        <dbReference type="ARBA" id="ARBA00023015"/>
    </source>
</evidence>
<dbReference type="STRING" id="56484.A0A1Y2FSN2"/>
<dbReference type="EMBL" id="MCFI01000002">
    <property type="protein sequence ID" value="ORY87012.1"/>
    <property type="molecule type" value="Genomic_DNA"/>
</dbReference>
<dbReference type="PROSITE" id="PS50048">
    <property type="entry name" value="ZN2_CY6_FUNGAL_2"/>
    <property type="match status" value="1"/>
</dbReference>
<keyword evidence="3" id="KW-0862">Zinc</keyword>
<dbReference type="OrthoDB" id="25921at2759"/>
<feature type="coiled-coil region" evidence="8">
    <location>
        <begin position="381"/>
        <end position="415"/>
    </location>
</feature>
<dbReference type="InterPro" id="IPR001138">
    <property type="entry name" value="Zn2Cys6_DnaBD"/>
</dbReference>
<dbReference type="OMA" id="TILWCLE"/>
<dbReference type="PROSITE" id="PS00463">
    <property type="entry name" value="ZN2_CY6_FUNGAL_1"/>
    <property type="match status" value="1"/>
</dbReference>
<keyword evidence="4" id="KW-0805">Transcription regulation</keyword>
<comment type="caution">
    <text evidence="11">The sequence shown here is derived from an EMBL/GenBank/DDBJ whole genome shotgun (WGS) entry which is preliminary data.</text>
</comment>
<evidence type="ECO:0000256" key="9">
    <source>
        <dbReference type="SAM" id="MobiDB-lite"/>
    </source>
</evidence>
<gene>
    <name evidence="11" type="ORF">BCR37DRAFT_385449</name>
</gene>
<dbReference type="CDD" id="cd00067">
    <property type="entry name" value="GAL4"/>
    <property type="match status" value="1"/>
</dbReference>
<evidence type="ECO:0000313" key="12">
    <source>
        <dbReference type="Proteomes" id="UP000193685"/>
    </source>
</evidence>
<dbReference type="GO" id="GO:0000981">
    <property type="term" value="F:DNA-binding transcription factor activity, RNA polymerase II-specific"/>
    <property type="evidence" value="ECO:0007669"/>
    <property type="project" value="InterPro"/>
</dbReference>
<dbReference type="SMART" id="SM00066">
    <property type="entry name" value="GAL4"/>
    <property type="match status" value="1"/>
</dbReference>
<dbReference type="GeneID" id="63786955"/>
<evidence type="ECO:0000256" key="5">
    <source>
        <dbReference type="ARBA" id="ARBA00023125"/>
    </source>
</evidence>
<keyword evidence="7" id="KW-0539">Nucleus</keyword>
<evidence type="ECO:0000256" key="3">
    <source>
        <dbReference type="ARBA" id="ARBA00022833"/>
    </source>
</evidence>
<accession>A0A1Y2FSN2</accession>
<keyword evidence="12" id="KW-1185">Reference proteome</keyword>
<protein>
    <recommendedName>
        <fullName evidence="10">Zn(2)-C6 fungal-type domain-containing protein</fullName>
    </recommendedName>
</protein>
<dbReference type="GO" id="GO:0005634">
    <property type="term" value="C:nucleus"/>
    <property type="evidence" value="ECO:0007669"/>
    <property type="project" value="UniProtKB-SubCell"/>
</dbReference>
<evidence type="ECO:0000256" key="8">
    <source>
        <dbReference type="SAM" id="Coils"/>
    </source>
</evidence>
<sequence length="533" mass="60763">MTSQAHDAASAQARRQNQANDATRNPPAGTRFISSCVRCRRRKIKCDAGLPSCHACKDAGVDCMFHDAEAGTEVKRDFILGLEDHLTHLMHDHGIQVNTAESRRQVRKEAPNVLESETDSSVGFSSGYPILRSLLANADLPAATPWPHMTYDNWLRQLASRPQTATLPMPTKKTMATICAIYNKVFEPLYPVYTWPEIRTMLNEVYLNGQVTRRDISDHTLFCFPIIYAHGVDLANRVDNSVESIFVQALTFSKLGYPQLLQNPDIRSLKSLIFMNMSAHAKELPTPLWHGSGMAMRTCYDLGFHLATTGQASQANEVVDEQTKRRLFWLIYCMDRGLCMLLGRPPSYQVVPITRPYPEGVSQQFLARIKIRQIQSEIMHRQALSKNAAGSESDAEKMEDKLHNWVSQTSTLEEQVQYCNTVLLLYRPDIMRGSQRACLRSLECCLQSLEVYKTQACEFAVVEGTLVTHMLFVNVITLLYLYRESAEVRQRLPYQALEQRIREIRLVFRALGRRWSVSRDNLKLVDAIFERLR</sequence>
<dbReference type="AlphaFoldDB" id="A0A1Y2FSN2"/>
<dbReference type="Proteomes" id="UP000193685">
    <property type="component" value="Unassembled WGS sequence"/>
</dbReference>
<dbReference type="GO" id="GO:0006351">
    <property type="term" value="P:DNA-templated transcription"/>
    <property type="evidence" value="ECO:0007669"/>
    <property type="project" value="InterPro"/>
</dbReference>
<dbReference type="Pfam" id="PF00172">
    <property type="entry name" value="Zn_clus"/>
    <property type="match status" value="1"/>
</dbReference>
<feature type="compositionally biased region" description="Low complexity" evidence="9">
    <location>
        <begin position="8"/>
        <end position="25"/>
    </location>
</feature>
<keyword evidence="8" id="KW-0175">Coiled coil</keyword>
<keyword evidence="6" id="KW-0804">Transcription</keyword>
<dbReference type="PANTHER" id="PTHR47782:SF12">
    <property type="entry name" value="ZN(II)2CYS6 TRANSCRIPTION FACTOR (EUROFUNG)"/>
    <property type="match status" value="1"/>
</dbReference>
<dbReference type="PANTHER" id="PTHR47782">
    <property type="entry name" value="ZN(II)2CYS6 TRANSCRIPTION FACTOR (EUROFUNG)-RELATED"/>
    <property type="match status" value="1"/>
</dbReference>
<name>A0A1Y2FSN2_PROLT</name>
<dbReference type="RefSeq" id="XP_040727868.1">
    <property type="nucleotide sequence ID" value="XM_040870356.1"/>
</dbReference>
<dbReference type="Gene3D" id="4.10.240.10">
    <property type="entry name" value="Zn(2)-C6 fungal-type DNA-binding domain"/>
    <property type="match status" value="1"/>
</dbReference>
<keyword evidence="5" id="KW-0238">DNA-binding</keyword>
<comment type="subcellular location">
    <subcellularLocation>
        <location evidence="1">Nucleus</location>
    </subcellularLocation>
</comment>
<dbReference type="InterPro" id="IPR007219">
    <property type="entry name" value="XnlR_reg_dom"/>
</dbReference>
<dbReference type="SMART" id="SM00906">
    <property type="entry name" value="Fungal_trans"/>
    <property type="match status" value="1"/>
</dbReference>
<dbReference type="GO" id="GO:0008270">
    <property type="term" value="F:zinc ion binding"/>
    <property type="evidence" value="ECO:0007669"/>
    <property type="project" value="InterPro"/>
</dbReference>
<dbReference type="GO" id="GO:0043565">
    <property type="term" value="F:sequence-specific DNA binding"/>
    <property type="evidence" value="ECO:0007669"/>
    <property type="project" value="TreeGrafter"/>
</dbReference>
<evidence type="ECO:0000313" key="11">
    <source>
        <dbReference type="EMBL" id="ORY87012.1"/>
    </source>
</evidence>
<organism evidence="11 12">
    <name type="scientific">Protomyces lactucae-debilis</name>
    <dbReference type="NCBI Taxonomy" id="2754530"/>
    <lineage>
        <taxon>Eukaryota</taxon>
        <taxon>Fungi</taxon>
        <taxon>Dikarya</taxon>
        <taxon>Ascomycota</taxon>
        <taxon>Taphrinomycotina</taxon>
        <taxon>Taphrinomycetes</taxon>
        <taxon>Taphrinales</taxon>
        <taxon>Protomycetaceae</taxon>
        <taxon>Protomyces</taxon>
    </lineage>
</organism>
<dbReference type="GO" id="GO:0045944">
    <property type="term" value="P:positive regulation of transcription by RNA polymerase II"/>
    <property type="evidence" value="ECO:0007669"/>
    <property type="project" value="TreeGrafter"/>
</dbReference>
<dbReference type="InterPro" id="IPR052202">
    <property type="entry name" value="Yeast_MetPath_Reg"/>
</dbReference>
<keyword evidence="2" id="KW-0479">Metal-binding</keyword>
<reference evidence="11 12" key="1">
    <citation type="submission" date="2016-07" db="EMBL/GenBank/DDBJ databases">
        <title>Pervasive Adenine N6-methylation of Active Genes in Fungi.</title>
        <authorList>
            <consortium name="DOE Joint Genome Institute"/>
            <person name="Mondo S.J."/>
            <person name="Dannebaum R.O."/>
            <person name="Kuo R.C."/>
            <person name="Labutti K."/>
            <person name="Haridas S."/>
            <person name="Kuo A."/>
            <person name="Salamov A."/>
            <person name="Ahrendt S.R."/>
            <person name="Lipzen A."/>
            <person name="Sullivan W."/>
            <person name="Andreopoulos W.B."/>
            <person name="Clum A."/>
            <person name="Lindquist E."/>
            <person name="Daum C."/>
            <person name="Ramamoorthy G.K."/>
            <person name="Gryganskyi A."/>
            <person name="Culley D."/>
            <person name="Magnuson J.K."/>
            <person name="James T.Y."/>
            <person name="O'Malley M.A."/>
            <person name="Stajich J.E."/>
            <person name="Spatafora J.W."/>
            <person name="Visel A."/>
            <person name="Grigoriev I.V."/>
        </authorList>
    </citation>
    <scope>NUCLEOTIDE SEQUENCE [LARGE SCALE GENOMIC DNA]</scope>
    <source>
        <strain evidence="11 12">12-1054</strain>
    </source>
</reference>
<evidence type="ECO:0000256" key="1">
    <source>
        <dbReference type="ARBA" id="ARBA00004123"/>
    </source>
</evidence>
<evidence type="ECO:0000256" key="6">
    <source>
        <dbReference type="ARBA" id="ARBA00023163"/>
    </source>
</evidence>
<evidence type="ECO:0000256" key="2">
    <source>
        <dbReference type="ARBA" id="ARBA00022723"/>
    </source>
</evidence>
<feature type="domain" description="Zn(2)-C6 fungal-type" evidence="10">
    <location>
        <begin position="35"/>
        <end position="65"/>
    </location>
</feature>
<proteinExistence type="predicted"/>
<dbReference type="CDD" id="cd12148">
    <property type="entry name" value="fungal_TF_MHR"/>
    <property type="match status" value="1"/>
</dbReference>
<evidence type="ECO:0000256" key="7">
    <source>
        <dbReference type="ARBA" id="ARBA00023242"/>
    </source>
</evidence>
<dbReference type="InterPro" id="IPR036864">
    <property type="entry name" value="Zn2-C6_fun-type_DNA-bd_sf"/>
</dbReference>
<feature type="region of interest" description="Disordered" evidence="9">
    <location>
        <begin position="1"/>
        <end position="27"/>
    </location>
</feature>
<evidence type="ECO:0000259" key="10">
    <source>
        <dbReference type="PROSITE" id="PS50048"/>
    </source>
</evidence>
<dbReference type="SUPFAM" id="SSF57701">
    <property type="entry name" value="Zn2/Cys6 DNA-binding domain"/>
    <property type="match status" value="1"/>
</dbReference>